<dbReference type="Pfam" id="PF01597">
    <property type="entry name" value="GCV_H"/>
    <property type="match status" value="1"/>
</dbReference>
<dbReference type="InterPro" id="IPR033753">
    <property type="entry name" value="GCV_H/Fam206"/>
</dbReference>
<accession>A0ABX5XLL6</accession>
<dbReference type="PROSITE" id="PS50968">
    <property type="entry name" value="BIOTINYL_LIPOYL"/>
    <property type="match status" value="1"/>
</dbReference>
<dbReference type="Proteomes" id="UP000318081">
    <property type="component" value="Chromosome"/>
</dbReference>
<keyword evidence="4" id="KW-1185">Reference proteome</keyword>
<feature type="domain" description="Lipoyl-binding" evidence="2">
    <location>
        <begin position="47"/>
        <end position="130"/>
    </location>
</feature>
<dbReference type="SUPFAM" id="SSF51230">
    <property type="entry name" value="Single hybrid motif"/>
    <property type="match status" value="1"/>
</dbReference>
<dbReference type="CDD" id="cd06848">
    <property type="entry name" value="GCS_H"/>
    <property type="match status" value="1"/>
</dbReference>
<dbReference type="PANTHER" id="PTHR11715:SF3">
    <property type="entry name" value="GLYCINE CLEAVAGE SYSTEM H PROTEIN-RELATED"/>
    <property type="match status" value="1"/>
</dbReference>
<protein>
    <submittedName>
        <fullName evidence="3">Glycine cleavage system H protein</fullName>
    </submittedName>
</protein>
<organism evidence="3 4">
    <name type="scientific">Stieleria magnilauensis</name>
    <dbReference type="NCBI Taxonomy" id="2527963"/>
    <lineage>
        <taxon>Bacteria</taxon>
        <taxon>Pseudomonadati</taxon>
        <taxon>Planctomycetota</taxon>
        <taxon>Planctomycetia</taxon>
        <taxon>Pirellulales</taxon>
        <taxon>Pirellulaceae</taxon>
        <taxon>Stieleria</taxon>
    </lineage>
</organism>
<dbReference type="RefSeq" id="WP_145208767.1">
    <property type="nucleotide sequence ID" value="NZ_CP036432.1"/>
</dbReference>
<evidence type="ECO:0000313" key="3">
    <source>
        <dbReference type="EMBL" id="QDV82736.1"/>
    </source>
</evidence>
<gene>
    <name evidence="3" type="primary">gcvH_1</name>
    <name evidence="3" type="ORF">TBK1r_16680</name>
</gene>
<reference evidence="3 4" key="1">
    <citation type="submission" date="2019-02" db="EMBL/GenBank/DDBJ databases">
        <title>Deep-cultivation of Planctomycetes and their phenomic and genomic characterization uncovers novel biology.</title>
        <authorList>
            <person name="Wiegand S."/>
            <person name="Jogler M."/>
            <person name="Boedeker C."/>
            <person name="Pinto D."/>
            <person name="Vollmers J."/>
            <person name="Rivas-Marin E."/>
            <person name="Kohn T."/>
            <person name="Peeters S.H."/>
            <person name="Heuer A."/>
            <person name="Rast P."/>
            <person name="Oberbeckmann S."/>
            <person name="Bunk B."/>
            <person name="Jeske O."/>
            <person name="Meyerdierks A."/>
            <person name="Storesund J.E."/>
            <person name="Kallscheuer N."/>
            <person name="Luecker S."/>
            <person name="Lage O.M."/>
            <person name="Pohl T."/>
            <person name="Merkel B.J."/>
            <person name="Hornburger P."/>
            <person name="Mueller R.-W."/>
            <person name="Bruemmer F."/>
            <person name="Labrenz M."/>
            <person name="Spormann A.M."/>
            <person name="Op den Camp H."/>
            <person name="Overmann J."/>
            <person name="Amann R."/>
            <person name="Jetten M.S.M."/>
            <person name="Mascher T."/>
            <person name="Medema M.H."/>
            <person name="Devos D.P."/>
            <person name="Kaster A.-K."/>
            <person name="Ovreas L."/>
            <person name="Rohde M."/>
            <person name="Galperin M.Y."/>
            <person name="Jogler C."/>
        </authorList>
    </citation>
    <scope>NUCLEOTIDE SEQUENCE [LARGE SCALE GENOMIC DNA]</scope>
    <source>
        <strain evidence="3 4">TBK1r</strain>
    </source>
</reference>
<dbReference type="InterPro" id="IPR000089">
    <property type="entry name" value="Biotin_lipoyl"/>
</dbReference>
<proteinExistence type="predicted"/>
<sequence>MSDTRSTESFTFAMGEFEATFPRDRHYAKNHMWAQCIEPGSGSKGSTWRFGLSAYAVRLLQDVYFLDWEVEAPSAVEHRQMIGAIESKKAESDLYAPVAGTLSAINEHVLSDPSLINADPYGAGWMIELDVAPDGSGVLLSPDQYADHLTEAWKVAQRTIKGQANF</sequence>
<dbReference type="InterPro" id="IPR002930">
    <property type="entry name" value="GCV_H"/>
</dbReference>
<dbReference type="EMBL" id="CP036432">
    <property type="protein sequence ID" value="QDV82736.1"/>
    <property type="molecule type" value="Genomic_DNA"/>
</dbReference>
<dbReference type="InterPro" id="IPR011053">
    <property type="entry name" value="Single_hybrid_motif"/>
</dbReference>
<dbReference type="PANTHER" id="PTHR11715">
    <property type="entry name" value="GLYCINE CLEAVAGE SYSTEM H PROTEIN"/>
    <property type="match status" value="1"/>
</dbReference>
<name>A0ABX5XLL6_9BACT</name>
<keyword evidence="1" id="KW-0450">Lipoyl</keyword>
<evidence type="ECO:0000259" key="2">
    <source>
        <dbReference type="PROSITE" id="PS50968"/>
    </source>
</evidence>
<evidence type="ECO:0000313" key="4">
    <source>
        <dbReference type="Proteomes" id="UP000318081"/>
    </source>
</evidence>
<dbReference type="Gene3D" id="2.40.50.100">
    <property type="match status" value="1"/>
</dbReference>
<evidence type="ECO:0000256" key="1">
    <source>
        <dbReference type="ARBA" id="ARBA00022823"/>
    </source>
</evidence>